<dbReference type="InterPro" id="IPR036188">
    <property type="entry name" value="FAD/NAD-bd_sf"/>
</dbReference>
<evidence type="ECO:0000313" key="2">
    <source>
        <dbReference type="EMBL" id="KIY73413.1"/>
    </source>
</evidence>
<dbReference type="Proteomes" id="UP000054007">
    <property type="component" value="Unassembled WGS sequence"/>
</dbReference>
<gene>
    <name evidence="2" type="ORF">CYLTODRAFT_428506</name>
</gene>
<dbReference type="GO" id="GO:0009063">
    <property type="term" value="P:amino acid catabolic process"/>
    <property type="evidence" value="ECO:0007669"/>
    <property type="project" value="TreeGrafter"/>
</dbReference>
<dbReference type="SUPFAM" id="SSF51905">
    <property type="entry name" value="FAD/NAD(P)-binding domain"/>
    <property type="match status" value="1"/>
</dbReference>
<organism evidence="2 3">
    <name type="scientific">Cylindrobasidium torrendii FP15055 ss-10</name>
    <dbReference type="NCBI Taxonomy" id="1314674"/>
    <lineage>
        <taxon>Eukaryota</taxon>
        <taxon>Fungi</taxon>
        <taxon>Dikarya</taxon>
        <taxon>Basidiomycota</taxon>
        <taxon>Agaricomycotina</taxon>
        <taxon>Agaricomycetes</taxon>
        <taxon>Agaricomycetidae</taxon>
        <taxon>Agaricales</taxon>
        <taxon>Marasmiineae</taxon>
        <taxon>Physalacriaceae</taxon>
        <taxon>Cylindrobasidium</taxon>
    </lineage>
</organism>
<dbReference type="Gene3D" id="1.10.405.10">
    <property type="entry name" value="Guanine Nucleotide Dissociation Inhibitor, domain 1"/>
    <property type="match status" value="1"/>
</dbReference>
<dbReference type="Gene3D" id="1.10.10.1620">
    <property type="match status" value="1"/>
</dbReference>
<dbReference type="InterPro" id="IPR050281">
    <property type="entry name" value="Flavin_monoamine_oxidase"/>
</dbReference>
<dbReference type="Pfam" id="PF01593">
    <property type="entry name" value="Amino_oxidase"/>
    <property type="match status" value="1"/>
</dbReference>
<dbReference type="OrthoDB" id="7777654at2759"/>
<protein>
    <recommendedName>
        <fullName evidence="1">Amine oxidase domain-containing protein</fullName>
    </recommendedName>
</protein>
<dbReference type="Gene3D" id="3.90.660.10">
    <property type="match status" value="2"/>
</dbReference>
<dbReference type="PANTHER" id="PTHR10742:SF342">
    <property type="entry name" value="AMINE OXIDASE"/>
    <property type="match status" value="1"/>
</dbReference>
<feature type="domain" description="Amine oxidase" evidence="1">
    <location>
        <begin position="9"/>
        <end position="481"/>
    </location>
</feature>
<evidence type="ECO:0000259" key="1">
    <source>
        <dbReference type="Pfam" id="PF01593"/>
    </source>
</evidence>
<keyword evidence="3" id="KW-1185">Reference proteome</keyword>
<dbReference type="InterPro" id="IPR002937">
    <property type="entry name" value="Amino_oxidase"/>
</dbReference>
<dbReference type="PANTHER" id="PTHR10742">
    <property type="entry name" value="FLAVIN MONOAMINE OXIDASE"/>
    <property type="match status" value="1"/>
</dbReference>
<name>A0A0D7BSA1_9AGAR</name>
<accession>A0A0D7BSA1</accession>
<evidence type="ECO:0000313" key="3">
    <source>
        <dbReference type="Proteomes" id="UP000054007"/>
    </source>
</evidence>
<dbReference type="SUPFAM" id="SSF54373">
    <property type="entry name" value="FAD-linked reductases, C-terminal domain"/>
    <property type="match status" value="1"/>
</dbReference>
<proteinExistence type="predicted"/>
<dbReference type="AlphaFoldDB" id="A0A0D7BSA1"/>
<sequence>MILDSLNIPYEVLEANDRVGGRIYTHRFNGTDGIDAPIGNPARYDYVDIGAMRYPKIKFMERVFDLFERLGLKRDNLLIEYKYSASHTFEHYNGVRHNTSDTGSYDIFGVSENNLGAVPDEFVRKGADKIAEEIFKPYADAFRQEPFAKAWAKLTAQDQHSMRAYLQKQKYPETVVAWLETFQSATGLYNHSFVEATMDAMDFGSSSAAQNGPTEAVFDWYCIDGGSDHFTSRMARLLKPEPVLGARVTKMESVGNEMEVTFVHGDEVKIKVYSQVISTVPLGCLAAIDIPKHSNRDPLSYMQRQAIRSLNYDTSTKDPAIMGDRVIQGGISRSDLPIRTCVYPSYGFGVTSVSGVILASYTWGQDAQRFGGLAQDKGSPADQRLIELTLKNLSDMHGIPVEKFGRLVDHYTYNWHNDEFARGAFALFGTAQFADGTERGNTMFASMKAPAAGGKLHIAGEATSVHHAWVLGSLNSAWRAVFNALGKHSDPHAKREQLQKEWGVPGEENTKSLLELCALSAVGAF</sequence>
<dbReference type="EMBL" id="KN880436">
    <property type="protein sequence ID" value="KIY73413.1"/>
    <property type="molecule type" value="Genomic_DNA"/>
</dbReference>
<dbReference type="GO" id="GO:0001716">
    <property type="term" value="F:L-amino-acid oxidase activity"/>
    <property type="evidence" value="ECO:0007669"/>
    <property type="project" value="TreeGrafter"/>
</dbReference>
<dbReference type="STRING" id="1314674.A0A0D7BSA1"/>
<reference evidence="2 3" key="1">
    <citation type="journal article" date="2015" name="Fungal Genet. Biol.">
        <title>Evolution of novel wood decay mechanisms in Agaricales revealed by the genome sequences of Fistulina hepatica and Cylindrobasidium torrendii.</title>
        <authorList>
            <person name="Floudas D."/>
            <person name="Held B.W."/>
            <person name="Riley R."/>
            <person name="Nagy L.G."/>
            <person name="Koehler G."/>
            <person name="Ransdell A.S."/>
            <person name="Younus H."/>
            <person name="Chow J."/>
            <person name="Chiniquy J."/>
            <person name="Lipzen A."/>
            <person name="Tritt A."/>
            <person name="Sun H."/>
            <person name="Haridas S."/>
            <person name="LaButti K."/>
            <person name="Ohm R.A."/>
            <person name="Kues U."/>
            <person name="Blanchette R.A."/>
            <person name="Grigoriev I.V."/>
            <person name="Minto R.E."/>
            <person name="Hibbett D.S."/>
        </authorList>
    </citation>
    <scope>NUCLEOTIDE SEQUENCE [LARGE SCALE GENOMIC DNA]</scope>
    <source>
        <strain evidence="2 3">FP15055 ss-10</strain>
    </source>
</reference>